<comment type="function">
    <text evidence="14">Member of a two-component regulatory system.</text>
</comment>
<evidence type="ECO:0000259" key="15">
    <source>
        <dbReference type="PROSITE" id="PS50109"/>
    </source>
</evidence>
<evidence type="ECO:0000259" key="16">
    <source>
        <dbReference type="PROSITE" id="PS50885"/>
    </source>
</evidence>
<dbReference type="PANTHER" id="PTHR45436:SF15">
    <property type="entry name" value="SENSOR HISTIDINE KINASE CUSS"/>
    <property type="match status" value="1"/>
</dbReference>
<keyword evidence="6 14" id="KW-0808">Transferase</keyword>
<dbReference type="Gene3D" id="1.10.287.130">
    <property type="match status" value="1"/>
</dbReference>
<dbReference type="InterPro" id="IPR036097">
    <property type="entry name" value="HisK_dim/P_sf"/>
</dbReference>
<dbReference type="Proteomes" id="UP000294546">
    <property type="component" value="Unassembled WGS sequence"/>
</dbReference>
<dbReference type="NCBIfam" id="TIGR01386">
    <property type="entry name" value="cztS_silS_copS"/>
    <property type="match status" value="1"/>
</dbReference>
<dbReference type="InterPro" id="IPR036890">
    <property type="entry name" value="HATPase_C_sf"/>
</dbReference>
<evidence type="ECO:0000256" key="12">
    <source>
        <dbReference type="ARBA" id="ARBA00023012"/>
    </source>
</evidence>
<feature type="transmembrane region" description="Helical" evidence="14">
    <location>
        <begin position="51"/>
        <end position="70"/>
    </location>
</feature>
<dbReference type="PRINTS" id="PR00344">
    <property type="entry name" value="BCTRLSENSOR"/>
</dbReference>
<evidence type="ECO:0000256" key="14">
    <source>
        <dbReference type="RuleBase" id="RU364088"/>
    </source>
</evidence>
<dbReference type="Pfam" id="PF00672">
    <property type="entry name" value="HAMP"/>
    <property type="match status" value="1"/>
</dbReference>
<dbReference type="OrthoDB" id="9809766at2"/>
<dbReference type="GO" id="GO:0000155">
    <property type="term" value="F:phosphorelay sensor kinase activity"/>
    <property type="evidence" value="ECO:0007669"/>
    <property type="project" value="InterPro"/>
</dbReference>
<dbReference type="SMART" id="SM00304">
    <property type="entry name" value="HAMP"/>
    <property type="match status" value="1"/>
</dbReference>
<gene>
    <name evidence="17" type="ORF">CLV83_4532</name>
</gene>
<keyword evidence="4 14" id="KW-0997">Cell inner membrane</keyword>
<evidence type="ECO:0000256" key="11">
    <source>
        <dbReference type="ARBA" id="ARBA00022989"/>
    </source>
</evidence>
<dbReference type="InterPro" id="IPR006290">
    <property type="entry name" value="CztS_silS_copS"/>
</dbReference>
<dbReference type="EC" id="2.7.13.3" evidence="14"/>
<dbReference type="SMART" id="SM00388">
    <property type="entry name" value="HisKA"/>
    <property type="match status" value="1"/>
</dbReference>
<evidence type="ECO:0000256" key="13">
    <source>
        <dbReference type="ARBA" id="ARBA00023136"/>
    </source>
</evidence>
<dbReference type="Gene3D" id="3.30.565.10">
    <property type="entry name" value="Histidine kinase-like ATPase, C-terminal domain"/>
    <property type="match status" value="1"/>
</dbReference>
<dbReference type="CDD" id="cd06225">
    <property type="entry name" value="HAMP"/>
    <property type="match status" value="1"/>
</dbReference>
<dbReference type="Gene3D" id="6.10.340.10">
    <property type="match status" value="1"/>
</dbReference>
<evidence type="ECO:0000256" key="7">
    <source>
        <dbReference type="ARBA" id="ARBA00022692"/>
    </source>
</evidence>
<keyword evidence="11 14" id="KW-1133">Transmembrane helix</keyword>
<dbReference type="GO" id="GO:0005524">
    <property type="term" value="F:ATP binding"/>
    <property type="evidence" value="ECO:0007669"/>
    <property type="project" value="UniProtKB-KW"/>
</dbReference>
<evidence type="ECO:0000256" key="4">
    <source>
        <dbReference type="ARBA" id="ARBA00022519"/>
    </source>
</evidence>
<keyword evidence="12 14" id="KW-0902">Two-component regulatory system</keyword>
<feature type="domain" description="Histidine kinase" evidence="15">
    <location>
        <begin position="289"/>
        <end position="503"/>
    </location>
</feature>
<evidence type="ECO:0000256" key="2">
    <source>
        <dbReference type="ARBA" id="ARBA00004429"/>
    </source>
</evidence>
<dbReference type="SMART" id="SM00387">
    <property type="entry name" value="HATPase_c"/>
    <property type="match status" value="1"/>
</dbReference>
<evidence type="ECO:0000256" key="8">
    <source>
        <dbReference type="ARBA" id="ARBA00022741"/>
    </source>
</evidence>
<dbReference type="PROSITE" id="PS50109">
    <property type="entry name" value="HIS_KIN"/>
    <property type="match status" value="1"/>
</dbReference>
<evidence type="ECO:0000313" key="18">
    <source>
        <dbReference type="Proteomes" id="UP000294546"/>
    </source>
</evidence>
<dbReference type="InterPro" id="IPR005467">
    <property type="entry name" value="His_kinase_dom"/>
</dbReference>
<keyword evidence="13 14" id="KW-0472">Membrane</keyword>
<evidence type="ECO:0000313" key="17">
    <source>
        <dbReference type="EMBL" id="TCK02347.1"/>
    </source>
</evidence>
<evidence type="ECO:0000256" key="5">
    <source>
        <dbReference type="ARBA" id="ARBA00022553"/>
    </source>
</evidence>
<dbReference type="SUPFAM" id="SSF47384">
    <property type="entry name" value="Homodimeric domain of signal transducing histidine kinase"/>
    <property type="match status" value="1"/>
</dbReference>
<evidence type="ECO:0000256" key="6">
    <source>
        <dbReference type="ARBA" id="ARBA00022679"/>
    </source>
</evidence>
<dbReference type="CDD" id="cd00075">
    <property type="entry name" value="HATPase"/>
    <property type="match status" value="1"/>
</dbReference>
<keyword evidence="3 14" id="KW-1003">Cell membrane</keyword>
<dbReference type="InterPro" id="IPR004358">
    <property type="entry name" value="Sig_transdc_His_kin-like_C"/>
</dbReference>
<evidence type="ECO:0000256" key="1">
    <source>
        <dbReference type="ARBA" id="ARBA00000085"/>
    </source>
</evidence>
<dbReference type="PANTHER" id="PTHR45436">
    <property type="entry name" value="SENSOR HISTIDINE KINASE YKOH"/>
    <property type="match status" value="1"/>
</dbReference>
<dbReference type="InterPro" id="IPR003661">
    <property type="entry name" value="HisK_dim/P_dom"/>
</dbReference>
<dbReference type="Pfam" id="PF21085">
    <property type="entry name" value="CusS"/>
    <property type="match status" value="1"/>
</dbReference>
<dbReference type="InterPro" id="IPR048590">
    <property type="entry name" value="CusS-like_sensor"/>
</dbReference>
<dbReference type="InterPro" id="IPR050428">
    <property type="entry name" value="TCS_sensor_his_kinase"/>
</dbReference>
<dbReference type="FunFam" id="3.30.565.10:FF:000006">
    <property type="entry name" value="Sensor histidine kinase WalK"/>
    <property type="match status" value="1"/>
</dbReference>
<comment type="catalytic activity">
    <reaction evidence="1 14">
        <text>ATP + protein L-histidine = ADP + protein N-phospho-L-histidine.</text>
        <dbReference type="EC" id="2.7.13.3"/>
    </reaction>
</comment>
<dbReference type="EMBL" id="SMFU01000015">
    <property type="protein sequence ID" value="TCK02347.1"/>
    <property type="molecule type" value="Genomic_DNA"/>
</dbReference>
<name>A0A4R1G309_9GAMM</name>
<evidence type="ECO:0000256" key="9">
    <source>
        <dbReference type="ARBA" id="ARBA00022777"/>
    </source>
</evidence>
<dbReference type="AlphaFoldDB" id="A0A4R1G309"/>
<dbReference type="SUPFAM" id="SSF55874">
    <property type="entry name" value="ATPase domain of HSP90 chaperone/DNA topoisomerase II/histidine kinase"/>
    <property type="match status" value="1"/>
</dbReference>
<feature type="transmembrane region" description="Helical" evidence="14">
    <location>
        <begin position="208"/>
        <end position="226"/>
    </location>
</feature>
<keyword evidence="7 14" id="KW-0812">Transmembrane</keyword>
<protein>
    <recommendedName>
        <fullName evidence="14">Sensor protein</fullName>
        <ecNumber evidence="14">2.7.13.3</ecNumber>
    </recommendedName>
</protein>
<comment type="subcellular location">
    <subcellularLocation>
        <location evidence="2">Cell inner membrane</location>
        <topology evidence="2">Multi-pass membrane protein</topology>
    </subcellularLocation>
</comment>
<dbReference type="Pfam" id="PF02518">
    <property type="entry name" value="HATPase_c"/>
    <property type="match status" value="1"/>
</dbReference>
<sequence>MIFRSNIIALAIQWMHNNKMPLSPVTDLQNQGNDLRDGENEPTMISLTTRLTLLFVLVSVAIFTVLGFMIQHSLSNHFATQDFSELGDKIKATVRLLERTQRSDSATAIALSIEEAIVDHDSIIVRIDTADGDNLFSISPITVPYNVENLLLKPGQAERREWQQGEIAYRGLAMATPGGTAGSPALIISTAMETTRHAAFMDNFSSKLVGLMIVATMLSALLGWWVSRQGLAPLRSMGAKAKSVTAKRLDQRLAVESLPVELGALAIELNLMLDRLQESFNRLTHFSSDIAHELRTPISNLVMQTQVSLAAPHTEQELEDVLYSNLEEFERLSRMTSDMLFLAKAENSMKLPSSERFKLEDEIIKLFDFYEALADERSLTLRMQGGGELAGDRIMIDRAISNLLSNAIRHTPENGQIDVEIEHRPDVLQVQIKNTGTPIADSELPYLFDRFYRCDRSRCNTDHEGTGLGLSITRAIVKAHGGSIEVHSDKNNTCFTLIFPEQERA</sequence>
<keyword evidence="18" id="KW-1185">Reference proteome</keyword>
<dbReference type="GO" id="GO:0005886">
    <property type="term" value="C:plasma membrane"/>
    <property type="evidence" value="ECO:0007669"/>
    <property type="project" value="UniProtKB-SubCell"/>
</dbReference>
<reference evidence="17 18" key="1">
    <citation type="submission" date="2019-03" db="EMBL/GenBank/DDBJ databases">
        <title>Genomic Encyclopedia of Archaeal and Bacterial Type Strains, Phase II (KMG-II): from individual species to whole genera.</title>
        <authorList>
            <person name="Goeker M."/>
        </authorList>
    </citation>
    <scope>NUCLEOTIDE SEQUENCE [LARGE SCALE GENOMIC DNA]</scope>
    <source>
        <strain evidence="17 18">DSM 27697</strain>
    </source>
</reference>
<organism evidence="17 18">
    <name type="scientific">Marinobacterium mangrovicola</name>
    <dbReference type="NCBI Taxonomy" id="1476959"/>
    <lineage>
        <taxon>Bacteria</taxon>
        <taxon>Pseudomonadati</taxon>
        <taxon>Pseudomonadota</taxon>
        <taxon>Gammaproteobacteria</taxon>
        <taxon>Oceanospirillales</taxon>
        <taxon>Oceanospirillaceae</taxon>
        <taxon>Marinobacterium</taxon>
    </lineage>
</organism>
<keyword evidence="10 14" id="KW-0067">ATP-binding</keyword>
<dbReference type="CDD" id="cd00082">
    <property type="entry name" value="HisKA"/>
    <property type="match status" value="1"/>
</dbReference>
<feature type="domain" description="HAMP" evidence="16">
    <location>
        <begin position="228"/>
        <end position="281"/>
    </location>
</feature>
<dbReference type="Pfam" id="PF00512">
    <property type="entry name" value="HisKA"/>
    <property type="match status" value="1"/>
</dbReference>
<dbReference type="InterPro" id="IPR003594">
    <property type="entry name" value="HATPase_dom"/>
</dbReference>
<accession>A0A4R1G309</accession>
<evidence type="ECO:0000256" key="3">
    <source>
        <dbReference type="ARBA" id="ARBA00022475"/>
    </source>
</evidence>
<keyword evidence="8 14" id="KW-0547">Nucleotide-binding</keyword>
<keyword evidence="5" id="KW-0597">Phosphoprotein</keyword>
<keyword evidence="9 14" id="KW-0418">Kinase</keyword>
<evidence type="ECO:0000256" key="10">
    <source>
        <dbReference type="ARBA" id="ARBA00022840"/>
    </source>
</evidence>
<proteinExistence type="predicted"/>
<comment type="caution">
    <text evidence="17">The sequence shown here is derived from an EMBL/GenBank/DDBJ whole genome shotgun (WGS) entry which is preliminary data.</text>
</comment>
<dbReference type="PROSITE" id="PS50885">
    <property type="entry name" value="HAMP"/>
    <property type="match status" value="1"/>
</dbReference>
<dbReference type="InterPro" id="IPR003660">
    <property type="entry name" value="HAMP_dom"/>
</dbReference>